<dbReference type="eggNOG" id="KOG2124">
    <property type="taxonomic scope" value="Eukaryota"/>
</dbReference>
<accession>B4K3Z7</accession>
<name>B4K3Z7_DROGR</name>
<dbReference type="HOGENOM" id="CLU_2471398_0_0_1"/>
<dbReference type="Proteomes" id="UP000001070">
    <property type="component" value="Unassembled WGS sequence"/>
</dbReference>
<reference evidence="1 2" key="1">
    <citation type="journal article" date="2007" name="Nature">
        <title>Evolution of genes and genomes on the Drosophila phylogeny.</title>
        <authorList>
            <consortium name="Drosophila 12 Genomes Consortium"/>
            <person name="Clark A.G."/>
            <person name="Eisen M.B."/>
            <person name="Smith D.R."/>
            <person name="Bergman C.M."/>
            <person name="Oliver B."/>
            <person name="Markow T.A."/>
            <person name="Kaufman T.C."/>
            <person name="Kellis M."/>
            <person name="Gelbart W."/>
            <person name="Iyer V.N."/>
            <person name="Pollard D.A."/>
            <person name="Sackton T.B."/>
            <person name="Larracuente A.M."/>
            <person name="Singh N.D."/>
            <person name="Abad J.P."/>
            <person name="Abt D.N."/>
            <person name="Adryan B."/>
            <person name="Aguade M."/>
            <person name="Akashi H."/>
            <person name="Anderson W.W."/>
            <person name="Aquadro C.F."/>
            <person name="Ardell D.H."/>
            <person name="Arguello R."/>
            <person name="Artieri C.G."/>
            <person name="Barbash D.A."/>
            <person name="Barker D."/>
            <person name="Barsanti P."/>
            <person name="Batterham P."/>
            <person name="Batzoglou S."/>
            <person name="Begun D."/>
            <person name="Bhutkar A."/>
            <person name="Blanco E."/>
            <person name="Bosak S.A."/>
            <person name="Bradley R.K."/>
            <person name="Brand A.D."/>
            <person name="Brent M.R."/>
            <person name="Brooks A.N."/>
            <person name="Brown R.H."/>
            <person name="Butlin R.K."/>
            <person name="Caggese C."/>
            <person name="Calvi B.R."/>
            <person name="Bernardo de Carvalho A."/>
            <person name="Caspi A."/>
            <person name="Castrezana S."/>
            <person name="Celniker S.E."/>
            <person name="Chang J.L."/>
            <person name="Chapple C."/>
            <person name="Chatterji S."/>
            <person name="Chinwalla A."/>
            <person name="Civetta A."/>
            <person name="Clifton S.W."/>
            <person name="Comeron J.M."/>
            <person name="Costello J.C."/>
            <person name="Coyne J.A."/>
            <person name="Daub J."/>
            <person name="David R.G."/>
            <person name="Delcher A.L."/>
            <person name="Delehaunty K."/>
            <person name="Do C.B."/>
            <person name="Ebling H."/>
            <person name="Edwards K."/>
            <person name="Eickbush T."/>
            <person name="Evans J.D."/>
            <person name="Filipski A."/>
            <person name="Findeiss S."/>
            <person name="Freyhult E."/>
            <person name="Fulton L."/>
            <person name="Fulton R."/>
            <person name="Garcia A.C."/>
            <person name="Gardiner A."/>
            <person name="Garfield D.A."/>
            <person name="Garvin B.E."/>
            <person name="Gibson G."/>
            <person name="Gilbert D."/>
            <person name="Gnerre S."/>
            <person name="Godfrey J."/>
            <person name="Good R."/>
            <person name="Gotea V."/>
            <person name="Gravely B."/>
            <person name="Greenberg A.J."/>
            <person name="Griffiths-Jones S."/>
            <person name="Gross S."/>
            <person name="Guigo R."/>
            <person name="Gustafson E.A."/>
            <person name="Haerty W."/>
            <person name="Hahn M.W."/>
            <person name="Halligan D.L."/>
            <person name="Halpern A.L."/>
            <person name="Halter G.M."/>
            <person name="Han M.V."/>
            <person name="Heger A."/>
            <person name="Hillier L."/>
            <person name="Hinrichs A.S."/>
            <person name="Holmes I."/>
            <person name="Hoskins R.A."/>
            <person name="Hubisz M.J."/>
            <person name="Hultmark D."/>
            <person name="Huntley M.A."/>
            <person name="Jaffe D.B."/>
            <person name="Jagadeeshan S."/>
            <person name="Jeck W.R."/>
            <person name="Johnson J."/>
            <person name="Jones C.D."/>
            <person name="Jordan W.C."/>
            <person name="Karpen G.H."/>
            <person name="Kataoka E."/>
            <person name="Keightley P.D."/>
            <person name="Kheradpour P."/>
            <person name="Kirkness E.F."/>
            <person name="Koerich L.B."/>
            <person name="Kristiansen K."/>
            <person name="Kudrna D."/>
            <person name="Kulathinal R.J."/>
            <person name="Kumar S."/>
            <person name="Kwok R."/>
            <person name="Lander E."/>
            <person name="Langley C.H."/>
            <person name="Lapoint R."/>
            <person name="Lazzaro B.P."/>
            <person name="Lee S.J."/>
            <person name="Levesque L."/>
            <person name="Li R."/>
            <person name="Lin C.F."/>
            <person name="Lin M.F."/>
            <person name="Lindblad-Toh K."/>
            <person name="Llopart A."/>
            <person name="Long M."/>
            <person name="Low L."/>
            <person name="Lozovsky E."/>
            <person name="Lu J."/>
            <person name="Luo M."/>
            <person name="Machado C.A."/>
            <person name="Makalowski W."/>
            <person name="Marzo M."/>
            <person name="Matsuda M."/>
            <person name="Matzkin L."/>
            <person name="McAllister B."/>
            <person name="McBride C.S."/>
            <person name="McKernan B."/>
            <person name="McKernan K."/>
            <person name="Mendez-Lago M."/>
            <person name="Minx P."/>
            <person name="Mollenhauer M.U."/>
            <person name="Montooth K."/>
            <person name="Mount S.M."/>
            <person name="Mu X."/>
            <person name="Myers E."/>
            <person name="Negre B."/>
            <person name="Newfeld S."/>
            <person name="Nielsen R."/>
            <person name="Noor M.A."/>
            <person name="O'Grady P."/>
            <person name="Pachter L."/>
            <person name="Papaceit M."/>
            <person name="Parisi M.J."/>
            <person name="Parisi M."/>
            <person name="Parts L."/>
            <person name="Pedersen J.S."/>
            <person name="Pesole G."/>
            <person name="Phillippy A.M."/>
            <person name="Ponting C.P."/>
            <person name="Pop M."/>
            <person name="Porcelli D."/>
            <person name="Powell J.R."/>
            <person name="Prohaska S."/>
            <person name="Pruitt K."/>
            <person name="Puig M."/>
            <person name="Quesneville H."/>
            <person name="Ram K.R."/>
            <person name="Rand D."/>
            <person name="Rasmussen M.D."/>
            <person name="Reed L.K."/>
            <person name="Reenan R."/>
            <person name="Reily A."/>
            <person name="Remington K.A."/>
            <person name="Rieger T.T."/>
            <person name="Ritchie M.G."/>
            <person name="Robin C."/>
            <person name="Rogers Y.H."/>
            <person name="Rohde C."/>
            <person name="Rozas J."/>
            <person name="Rubenfield M.J."/>
            <person name="Ruiz A."/>
            <person name="Russo S."/>
            <person name="Salzberg S.L."/>
            <person name="Sanchez-Gracia A."/>
            <person name="Saranga D.J."/>
            <person name="Sato H."/>
            <person name="Schaeffer S.W."/>
            <person name="Schatz M.C."/>
            <person name="Schlenke T."/>
            <person name="Schwartz R."/>
            <person name="Segarra C."/>
            <person name="Singh R.S."/>
            <person name="Sirot L."/>
            <person name="Sirota M."/>
            <person name="Sisneros N.B."/>
            <person name="Smith C.D."/>
            <person name="Smith T.F."/>
            <person name="Spieth J."/>
            <person name="Stage D.E."/>
            <person name="Stark A."/>
            <person name="Stephan W."/>
            <person name="Strausberg R.L."/>
            <person name="Strempel S."/>
            <person name="Sturgill D."/>
            <person name="Sutton G."/>
            <person name="Sutton G.G."/>
            <person name="Tao W."/>
            <person name="Teichmann S."/>
            <person name="Tobari Y.N."/>
            <person name="Tomimura Y."/>
            <person name="Tsolas J.M."/>
            <person name="Valente V.L."/>
            <person name="Venter E."/>
            <person name="Venter J.C."/>
            <person name="Vicario S."/>
            <person name="Vieira F.G."/>
            <person name="Vilella A.J."/>
            <person name="Villasante A."/>
            <person name="Walenz B."/>
            <person name="Wang J."/>
            <person name="Wasserman M."/>
            <person name="Watts T."/>
            <person name="Wilson D."/>
            <person name="Wilson R.K."/>
            <person name="Wing R.A."/>
            <person name="Wolfner M.F."/>
            <person name="Wong A."/>
            <person name="Wong G.K."/>
            <person name="Wu C.I."/>
            <person name="Wu G."/>
            <person name="Yamamoto D."/>
            <person name="Yang H.P."/>
            <person name="Yang S.P."/>
            <person name="Yorke J.A."/>
            <person name="Yoshida K."/>
            <person name="Zdobnov E."/>
            <person name="Zhang P."/>
            <person name="Zhang Y."/>
            <person name="Zimin A.V."/>
            <person name="Baldwin J."/>
            <person name="Abdouelleil A."/>
            <person name="Abdulkadir J."/>
            <person name="Abebe A."/>
            <person name="Abera B."/>
            <person name="Abreu J."/>
            <person name="Acer S.C."/>
            <person name="Aftuck L."/>
            <person name="Alexander A."/>
            <person name="An P."/>
            <person name="Anderson E."/>
            <person name="Anderson S."/>
            <person name="Arachi H."/>
            <person name="Azer M."/>
            <person name="Bachantsang P."/>
            <person name="Barry A."/>
            <person name="Bayul T."/>
            <person name="Berlin A."/>
            <person name="Bessette D."/>
            <person name="Bloom T."/>
            <person name="Blye J."/>
            <person name="Boguslavskiy L."/>
            <person name="Bonnet C."/>
            <person name="Boukhgalter B."/>
            <person name="Bourzgui I."/>
            <person name="Brown A."/>
            <person name="Cahill P."/>
            <person name="Channer S."/>
            <person name="Cheshatsang Y."/>
            <person name="Chuda L."/>
            <person name="Citroen M."/>
            <person name="Collymore A."/>
            <person name="Cooke P."/>
            <person name="Costello M."/>
            <person name="D'Aco K."/>
            <person name="Daza R."/>
            <person name="De Haan G."/>
            <person name="DeGray S."/>
            <person name="DeMaso C."/>
            <person name="Dhargay N."/>
            <person name="Dooley K."/>
            <person name="Dooley E."/>
            <person name="Doricent M."/>
            <person name="Dorje P."/>
            <person name="Dorjee K."/>
            <person name="Dupes A."/>
            <person name="Elong R."/>
            <person name="Falk J."/>
            <person name="Farina A."/>
            <person name="Faro S."/>
            <person name="Ferguson D."/>
            <person name="Fisher S."/>
            <person name="Foley C.D."/>
            <person name="Franke A."/>
            <person name="Friedrich D."/>
            <person name="Gadbois L."/>
            <person name="Gearin G."/>
            <person name="Gearin C.R."/>
            <person name="Giannoukos G."/>
            <person name="Goode T."/>
            <person name="Graham J."/>
            <person name="Grandbois E."/>
            <person name="Grewal S."/>
            <person name="Gyaltsen K."/>
            <person name="Hafez N."/>
            <person name="Hagos B."/>
            <person name="Hall J."/>
            <person name="Henson C."/>
            <person name="Hollinger A."/>
            <person name="Honan T."/>
            <person name="Huard M.D."/>
            <person name="Hughes L."/>
            <person name="Hurhula B."/>
            <person name="Husby M.E."/>
            <person name="Kamat A."/>
            <person name="Kanga B."/>
            <person name="Kashin S."/>
            <person name="Khazanovich D."/>
            <person name="Kisner P."/>
            <person name="Lance K."/>
            <person name="Lara M."/>
            <person name="Lee W."/>
            <person name="Lennon N."/>
            <person name="Letendre F."/>
            <person name="LeVine R."/>
            <person name="Lipovsky A."/>
            <person name="Liu X."/>
            <person name="Liu J."/>
            <person name="Liu S."/>
            <person name="Lokyitsang T."/>
            <person name="Lokyitsang Y."/>
            <person name="Lubonja R."/>
            <person name="Lui A."/>
            <person name="MacDonald P."/>
            <person name="Magnisalis V."/>
            <person name="Maru K."/>
            <person name="Matthews C."/>
            <person name="McCusker W."/>
            <person name="McDonough S."/>
            <person name="Mehta T."/>
            <person name="Meldrim J."/>
            <person name="Meneus L."/>
            <person name="Mihai O."/>
            <person name="Mihalev A."/>
            <person name="Mihova T."/>
            <person name="Mittelman R."/>
            <person name="Mlenga V."/>
            <person name="Montmayeur A."/>
            <person name="Mulrain L."/>
            <person name="Navidi A."/>
            <person name="Naylor J."/>
            <person name="Negash T."/>
            <person name="Nguyen T."/>
            <person name="Nguyen N."/>
            <person name="Nicol R."/>
            <person name="Norbu C."/>
            <person name="Norbu N."/>
            <person name="Novod N."/>
            <person name="O'Neill B."/>
            <person name="Osman S."/>
            <person name="Markiewicz E."/>
            <person name="Oyono O.L."/>
            <person name="Patti C."/>
            <person name="Phunkhang P."/>
            <person name="Pierre F."/>
            <person name="Priest M."/>
            <person name="Raghuraman S."/>
            <person name="Rege F."/>
            <person name="Reyes R."/>
            <person name="Rise C."/>
            <person name="Rogov P."/>
            <person name="Ross K."/>
            <person name="Ryan E."/>
            <person name="Settipalli S."/>
            <person name="Shea T."/>
            <person name="Sherpa N."/>
            <person name="Shi L."/>
            <person name="Shih D."/>
            <person name="Sparrow T."/>
            <person name="Spaulding J."/>
            <person name="Stalker J."/>
            <person name="Stange-Thomann N."/>
            <person name="Stavropoulos S."/>
            <person name="Stone C."/>
            <person name="Strader C."/>
            <person name="Tesfaye S."/>
            <person name="Thomson T."/>
            <person name="Thoulutsang Y."/>
            <person name="Thoulutsang D."/>
            <person name="Topham K."/>
            <person name="Topping I."/>
            <person name="Tsamla T."/>
            <person name="Vassiliev H."/>
            <person name="Vo A."/>
            <person name="Wangchuk T."/>
            <person name="Wangdi T."/>
            <person name="Weiand M."/>
            <person name="Wilkinson J."/>
            <person name="Wilson A."/>
            <person name="Yadav S."/>
            <person name="Young G."/>
            <person name="Yu Q."/>
            <person name="Zembek L."/>
            <person name="Zhong D."/>
            <person name="Zimmer A."/>
            <person name="Zwirko Z."/>
            <person name="Jaffe D.B."/>
            <person name="Alvarez P."/>
            <person name="Brockman W."/>
            <person name="Butler J."/>
            <person name="Chin C."/>
            <person name="Gnerre S."/>
            <person name="Grabherr M."/>
            <person name="Kleber M."/>
            <person name="Mauceli E."/>
            <person name="MacCallum I."/>
        </authorList>
    </citation>
    <scope>NUCLEOTIDE SEQUENCE [LARGE SCALE GENOMIC DNA]</scope>
    <source>
        <strain evidence="2">Tucson 15287-2541.00</strain>
    </source>
</reference>
<protein>
    <submittedName>
        <fullName evidence="1">GH23779</fullName>
    </submittedName>
</protein>
<proteinExistence type="predicted"/>
<evidence type="ECO:0000313" key="2">
    <source>
        <dbReference type="Proteomes" id="UP000001070"/>
    </source>
</evidence>
<keyword evidence="2" id="KW-1185">Reference proteome</keyword>
<dbReference type="STRING" id="7222.B4K3Z7"/>
<dbReference type="EMBL" id="CH927211">
    <property type="protein sequence ID" value="EDV90836.1"/>
    <property type="molecule type" value="Genomic_DNA"/>
</dbReference>
<evidence type="ECO:0000313" key="1">
    <source>
        <dbReference type="EMBL" id="EDV90836.1"/>
    </source>
</evidence>
<organism evidence="2">
    <name type="scientific">Drosophila grimshawi</name>
    <name type="common">Hawaiian fruit fly</name>
    <name type="synonym">Idiomyia grimshawi</name>
    <dbReference type="NCBI Taxonomy" id="7222"/>
    <lineage>
        <taxon>Eukaryota</taxon>
        <taxon>Metazoa</taxon>
        <taxon>Ecdysozoa</taxon>
        <taxon>Arthropoda</taxon>
        <taxon>Hexapoda</taxon>
        <taxon>Insecta</taxon>
        <taxon>Pterygota</taxon>
        <taxon>Neoptera</taxon>
        <taxon>Endopterygota</taxon>
        <taxon>Diptera</taxon>
        <taxon>Brachycera</taxon>
        <taxon>Muscomorpha</taxon>
        <taxon>Ephydroidea</taxon>
        <taxon>Drosophilidae</taxon>
        <taxon>Drosophila</taxon>
        <taxon>Hawaiian Drosophila</taxon>
    </lineage>
</organism>
<dbReference type="InParanoid" id="B4K3Z7"/>
<sequence length="88" mass="9768">MTPAQATIINGVQPQAVHRDLGLEPPADRLVVFLSDRLEHKVIFGGFNKNASAALTSFKWNPTVFDTVLNRTRDSLVLVHIQSNVMEI</sequence>
<gene>
    <name evidence="1" type="primary">Dgri\GH23779</name>
    <name evidence="1" type="ORF">Dgri_GH23779</name>
</gene>
<dbReference type="AlphaFoldDB" id="B4K3Z7"/>